<comment type="caution">
    <text evidence="4">The sequence shown here is derived from an EMBL/GenBank/DDBJ whole genome shotgun (WGS) entry which is preliminary data.</text>
</comment>
<feature type="compositionally biased region" description="Polar residues" evidence="2">
    <location>
        <begin position="171"/>
        <end position="193"/>
    </location>
</feature>
<accession>A0ABN9KG17</accession>
<dbReference type="Proteomes" id="UP001189792">
    <property type="component" value="Unassembled WGS sequence"/>
</dbReference>
<evidence type="ECO:0000256" key="2">
    <source>
        <dbReference type="SAM" id="MobiDB-lite"/>
    </source>
</evidence>
<evidence type="ECO:0000256" key="1">
    <source>
        <dbReference type="SAM" id="Coils"/>
    </source>
</evidence>
<feature type="region of interest" description="Disordered" evidence="2">
    <location>
        <begin position="171"/>
        <end position="225"/>
    </location>
</feature>
<feature type="signal peptide" evidence="3">
    <location>
        <begin position="1"/>
        <end position="22"/>
    </location>
</feature>
<feature type="chain" id="PRO_5047164551" evidence="3">
    <location>
        <begin position="23"/>
        <end position="225"/>
    </location>
</feature>
<evidence type="ECO:0000313" key="5">
    <source>
        <dbReference type="Proteomes" id="UP001189792"/>
    </source>
</evidence>
<organism evidence="4 5">
    <name type="scientific">Ralstonia flatus</name>
    <dbReference type="NCBI Taxonomy" id="3058601"/>
    <lineage>
        <taxon>Bacteria</taxon>
        <taxon>Pseudomonadati</taxon>
        <taxon>Pseudomonadota</taxon>
        <taxon>Betaproteobacteria</taxon>
        <taxon>Burkholderiales</taxon>
        <taxon>Burkholderiaceae</taxon>
        <taxon>Ralstonia</taxon>
    </lineage>
</organism>
<keyword evidence="3" id="KW-0732">Signal</keyword>
<gene>
    <name evidence="4" type="ORF">R77564_03742</name>
</gene>
<evidence type="ECO:0000313" key="4">
    <source>
        <dbReference type="EMBL" id="CAJ0893793.1"/>
    </source>
</evidence>
<reference evidence="4 5" key="1">
    <citation type="submission" date="2023-07" db="EMBL/GenBank/DDBJ databases">
        <authorList>
            <person name="Peeters C."/>
        </authorList>
    </citation>
    <scope>NUCLEOTIDE SEQUENCE [LARGE SCALE GENOMIC DNA]</scope>
    <source>
        <strain evidence="4 5">LMG 32965</strain>
    </source>
</reference>
<keyword evidence="1" id="KW-0175">Coiled coil</keyword>
<evidence type="ECO:0000256" key="3">
    <source>
        <dbReference type="SAM" id="SignalP"/>
    </source>
</evidence>
<sequence length="225" mass="24085">MLPWALRTLSFLTLGAVTLAQAQECDCTQIVGTCNANIQMTPTGSQKGLYGADLLIRADAPACAKVEYLVDSTPAFTILPNGKEEGDRVMGTSEKPIRKKQIVLQTCRICKTADQAAADRAKDEQQKAEAEARAQQAEVERLVSEGLQGGSLQPKPYGSRDTVMDSVVQLQSQLARQSGSQPSKSQGTRTTGDPCTARGFRTCNFGAPNPGSGRSELAPPIRTDR</sequence>
<protein>
    <submittedName>
        <fullName evidence="4">Uncharacterized protein</fullName>
    </submittedName>
</protein>
<proteinExistence type="predicted"/>
<name>A0ABN9KG17_9RALS</name>
<keyword evidence="5" id="KW-1185">Reference proteome</keyword>
<dbReference type="EMBL" id="CAUDLI010000008">
    <property type="protein sequence ID" value="CAJ0893793.1"/>
    <property type="molecule type" value="Genomic_DNA"/>
</dbReference>
<feature type="coiled-coil region" evidence="1">
    <location>
        <begin position="111"/>
        <end position="145"/>
    </location>
</feature>